<dbReference type="EMBL" id="JAPWTK010000642">
    <property type="protein sequence ID" value="KAJ8937568.1"/>
    <property type="molecule type" value="Genomic_DNA"/>
</dbReference>
<evidence type="ECO:0000313" key="1">
    <source>
        <dbReference type="EMBL" id="KAJ8937568.1"/>
    </source>
</evidence>
<comment type="caution">
    <text evidence="1">The sequence shown here is derived from an EMBL/GenBank/DDBJ whole genome shotgun (WGS) entry which is preliminary data.</text>
</comment>
<accession>A0AAV8XGD6</accession>
<reference evidence="1" key="1">
    <citation type="journal article" date="2023" name="Insect Mol. Biol.">
        <title>Genome sequencing provides insights into the evolution of gene families encoding plant cell wall-degrading enzymes in longhorned beetles.</title>
        <authorList>
            <person name="Shin N.R."/>
            <person name="Okamura Y."/>
            <person name="Kirsch R."/>
            <person name="Pauchet Y."/>
        </authorList>
    </citation>
    <scope>NUCLEOTIDE SEQUENCE</scope>
    <source>
        <strain evidence="1">AMC_N1</strain>
    </source>
</reference>
<name>A0AAV8XGD6_9CUCU</name>
<evidence type="ECO:0000313" key="2">
    <source>
        <dbReference type="Proteomes" id="UP001162162"/>
    </source>
</evidence>
<dbReference type="Proteomes" id="UP001162162">
    <property type="component" value="Unassembled WGS sequence"/>
</dbReference>
<proteinExistence type="predicted"/>
<organism evidence="1 2">
    <name type="scientific">Aromia moschata</name>
    <dbReference type="NCBI Taxonomy" id="1265417"/>
    <lineage>
        <taxon>Eukaryota</taxon>
        <taxon>Metazoa</taxon>
        <taxon>Ecdysozoa</taxon>
        <taxon>Arthropoda</taxon>
        <taxon>Hexapoda</taxon>
        <taxon>Insecta</taxon>
        <taxon>Pterygota</taxon>
        <taxon>Neoptera</taxon>
        <taxon>Endopterygota</taxon>
        <taxon>Coleoptera</taxon>
        <taxon>Polyphaga</taxon>
        <taxon>Cucujiformia</taxon>
        <taxon>Chrysomeloidea</taxon>
        <taxon>Cerambycidae</taxon>
        <taxon>Cerambycinae</taxon>
        <taxon>Callichromatini</taxon>
        <taxon>Aromia</taxon>
    </lineage>
</organism>
<sequence>MHKHITKRIHRLGLVNRKQENPGYVVFEEDIIENYLYCCAHYPEDQKLNDQFTRKPRNILIPTSARRKIRRDSFDYPRNVLEVGQLISSGENLNSLARGSSRAVSGTGARK</sequence>
<protein>
    <recommendedName>
        <fullName evidence="3">Ribosomal protein S4</fullName>
    </recommendedName>
</protein>
<dbReference type="AlphaFoldDB" id="A0AAV8XGD6"/>
<evidence type="ECO:0008006" key="3">
    <source>
        <dbReference type="Google" id="ProtNLM"/>
    </source>
</evidence>
<keyword evidence="2" id="KW-1185">Reference proteome</keyword>
<gene>
    <name evidence="1" type="ORF">NQ318_000109</name>
</gene>